<protein>
    <recommendedName>
        <fullName evidence="4">VWFC domain-containing protein</fullName>
    </recommendedName>
</protein>
<dbReference type="InterPro" id="IPR052424">
    <property type="entry name" value="Kielin_Chordin-BMP_Reg"/>
</dbReference>
<dbReference type="PANTHER" id="PTHR46698:SF3">
    <property type="entry name" value="TENECTIN ISOFORM 1-RELATED"/>
    <property type="match status" value="1"/>
</dbReference>
<dbReference type="InterPro" id="IPR001007">
    <property type="entry name" value="VWF_dom"/>
</dbReference>
<dbReference type="GO" id="GO:0005576">
    <property type="term" value="C:extracellular region"/>
    <property type="evidence" value="ECO:0007669"/>
    <property type="project" value="UniProtKB-SubCell"/>
</dbReference>
<feature type="domain" description="VWFC" evidence="4">
    <location>
        <begin position="10"/>
        <end position="75"/>
    </location>
</feature>
<keyword evidence="2" id="KW-0964">Secreted</keyword>
<feature type="non-terminal residue" evidence="5">
    <location>
        <position position="147"/>
    </location>
</feature>
<comment type="subcellular location">
    <subcellularLocation>
        <location evidence="1">Secreted</location>
    </subcellularLocation>
</comment>
<gene>
    <name evidence="5" type="ORF">MNOR_LOCUS14670</name>
</gene>
<name>A0AAV2QRA8_MEGNR</name>
<dbReference type="Proteomes" id="UP001497623">
    <property type="component" value="Unassembled WGS sequence"/>
</dbReference>
<dbReference type="Gene3D" id="6.20.200.20">
    <property type="match status" value="1"/>
</dbReference>
<dbReference type="SMART" id="SM00214">
    <property type="entry name" value="VWC"/>
    <property type="match status" value="2"/>
</dbReference>
<organism evidence="5 6">
    <name type="scientific">Meganyctiphanes norvegica</name>
    <name type="common">Northern krill</name>
    <name type="synonym">Thysanopoda norvegica</name>
    <dbReference type="NCBI Taxonomy" id="48144"/>
    <lineage>
        <taxon>Eukaryota</taxon>
        <taxon>Metazoa</taxon>
        <taxon>Ecdysozoa</taxon>
        <taxon>Arthropoda</taxon>
        <taxon>Crustacea</taxon>
        <taxon>Multicrustacea</taxon>
        <taxon>Malacostraca</taxon>
        <taxon>Eumalacostraca</taxon>
        <taxon>Eucarida</taxon>
        <taxon>Euphausiacea</taxon>
        <taxon>Euphausiidae</taxon>
        <taxon>Meganyctiphanes</taxon>
    </lineage>
</organism>
<reference evidence="5 6" key="1">
    <citation type="submission" date="2024-05" db="EMBL/GenBank/DDBJ databases">
        <authorList>
            <person name="Wallberg A."/>
        </authorList>
    </citation>
    <scope>NUCLEOTIDE SEQUENCE [LARGE SCALE GENOMIC DNA]</scope>
</reference>
<evidence type="ECO:0000313" key="5">
    <source>
        <dbReference type="EMBL" id="CAL4092865.1"/>
    </source>
</evidence>
<evidence type="ECO:0000256" key="2">
    <source>
        <dbReference type="ARBA" id="ARBA00022525"/>
    </source>
</evidence>
<evidence type="ECO:0000259" key="4">
    <source>
        <dbReference type="PROSITE" id="PS50184"/>
    </source>
</evidence>
<evidence type="ECO:0000313" key="6">
    <source>
        <dbReference type="Proteomes" id="UP001497623"/>
    </source>
</evidence>
<keyword evidence="6" id="KW-1185">Reference proteome</keyword>
<keyword evidence="3" id="KW-0732">Signal</keyword>
<dbReference type="EMBL" id="CAXKWB010008878">
    <property type="protein sequence ID" value="CAL4092865.1"/>
    <property type="molecule type" value="Genomic_DNA"/>
</dbReference>
<proteinExistence type="predicted"/>
<accession>A0AAV2QRA8</accession>
<feature type="non-terminal residue" evidence="5">
    <location>
        <position position="1"/>
    </location>
</feature>
<feature type="domain" description="VWFC" evidence="4">
    <location>
        <begin position="84"/>
        <end position="147"/>
    </location>
</feature>
<evidence type="ECO:0000256" key="3">
    <source>
        <dbReference type="ARBA" id="ARBA00022729"/>
    </source>
</evidence>
<sequence>IRFRSEPIAKSCTSHGKDYFSGESIPTFAPCQDNCACVDGSIACTHSACPPAPPAFLRCIKFEDSKECCPTYSCASTPITKQSSSCEYKGVQYEDGEFVPNSDLCTDCYCLDGEVVCAFADCPEPPADNCRPVTSSHESCCPQKYEC</sequence>
<dbReference type="AlphaFoldDB" id="A0AAV2QRA8"/>
<dbReference type="SUPFAM" id="SSF57603">
    <property type="entry name" value="FnI-like domain"/>
    <property type="match status" value="2"/>
</dbReference>
<evidence type="ECO:0000256" key="1">
    <source>
        <dbReference type="ARBA" id="ARBA00004613"/>
    </source>
</evidence>
<dbReference type="PANTHER" id="PTHR46698">
    <property type="entry name" value="CROSSVEINLESS 2"/>
    <property type="match status" value="1"/>
</dbReference>
<comment type="caution">
    <text evidence="5">The sequence shown here is derived from an EMBL/GenBank/DDBJ whole genome shotgun (WGS) entry which is preliminary data.</text>
</comment>
<dbReference type="PROSITE" id="PS50184">
    <property type="entry name" value="VWFC_2"/>
    <property type="match status" value="2"/>
</dbReference>